<feature type="domain" description="HTH deoR-type" evidence="3">
    <location>
        <begin position="3"/>
        <end position="58"/>
    </location>
</feature>
<protein>
    <submittedName>
        <fullName evidence="4">YafY family transcriptional regulator</fullName>
    </submittedName>
</protein>
<dbReference type="EMBL" id="CP060139">
    <property type="protein sequence ID" value="QNR25635.1"/>
    <property type="molecule type" value="Genomic_DNA"/>
</dbReference>
<dbReference type="PANTHER" id="PTHR34580">
    <property type="match status" value="1"/>
</dbReference>
<dbReference type="Proteomes" id="UP000516305">
    <property type="component" value="Chromosome"/>
</dbReference>
<dbReference type="AlphaFoldDB" id="A0A7H0VIT7"/>
<sequence length="228" mass="26288">MERLPRLIALLTMLQSRKVLTAAQMAERFEVSVRTIYRDLRVLEEAGIPIGAEAGEGYFLADGYRLPPLQVSEMEAFAILIANTLLQRHGDQSVKEAFSSLSDKVSNLLPTDQKERLGQLDLKMGTSLPSRNKKEAQLLKIQKAIVEYQILHLKYLDSAGKWSERDVEPLGLYFTVESWVMVAHCRLRQEEREFRVDRIQEILDKDEHFALRPFALQGYFQKKQESHL</sequence>
<evidence type="ECO:0000256" key="1">
    <source>
        <dbReference type="ARBA" id="ARBA00023015"/>
    </source>
</evidence>
<dbReference type="InterPro" id="IPR036390">
    <property type="entry name" value="WH_DNA-bd_sf"/>
</dbReference>
<dbReference type="Pfam" id="PF08279">
    <property type="entry name" value="HTH_11"/>
    <property type="match status" value="1"/>
</dbReference>
<name>A0A7H0VIT7_9FLAO</name>
<dbReference type="RefSeq" id="WP_210760161.1">
    <property type="nucleotide sequence ID" value="NZ_CP060139.1"/>
</dbReference>
<dbReference type="PROSITE" id="PS52050">
    <property type="entry name" value="WYL"/>
    <property type="match status" value="1"/>
</dbReference>
<dbReference type="Pfam" id="PF13280">
    <property type="entry name" value="WYL"/>
    <property type="match status" value="1"/>
</dbReference>
<keyword evidence="1" id="KW-0805">Transcription regulation</keyword>
<evidence type="ECO:0000256" key="2">
    <source>
        <dbReference type="ARBA" id="ARBA00023163"/>
    </source>
</evidence>
<dbReference type="InterPro" id="IPR026881">
    <property type="entry name" value="WYL_dom"/>
</dbReference>
<dbReference type="GO" id="GO:0003700">
    <property type="term" value="F:DNA-binding transcription factor activity"/>
    <property type="evidence" value="ECO:0007669"/>
    <property type="project" value="InterPro"/>
</dbReference>
<dbReference type="SUPFAM" id="SSF46785">
    <property type="entry name" value="Winged helix' DNA-binding domain"/>
    <property type="match status" value="1"/>
</dbReference>
<keyword evidence="5" id="KW-1185">Reference proteome</keyword>
<dbReference type="InterPro" id="IPR051534">
    <property type="entry name" value="CBASS_pafABC_assoc_protein"/>
</dbReference>
<evidence type="ECO:0000313" key="5">
    <source>
        <dbReference type="Proteomes" id="UP000516305"/>
    </source>
</evidence>
<dbReference type="InterPro" id="IPR001034">
    <property type="entry name" value="DeoR_HTH"/>
</dbReference>
<dbReference type="Gene3D" id="1.10.10.10">
    <property type="entry name" value="Winged helix-like DNA-binding domain superfamily/Winged helix DNA-binding domain"/>
    <property type="match status" value="1"/>
</dbReference>
<accession>A0A7H0VIT7</accession>
<organism evidence="4 5">
    <name type="scientific">Croceimicrobium hydrocarbonivorans</name>
    <dbReference type="NCBI Taxonomy" id="2761580"/>
    <lineage>
        <taxon>Bacteria</taxon>
        <taxon>Pseudomonadati</taxon>
        <taxon>Bacteroidota</taxon>
        <taxon>Flavobacteriia</taxon>
        <taxon>Flavobacteriales</taxon>
        <taxon>Owenweeksiaceae</taxon>
        <taxon>Croceimicrobium</taxon>
    </lineage>
</organism>
<dbReference type="PROSITE" id="PS51000">
    <property type="entry name" value="HTH_DEOR_2"/>
    <property type="match status" value="1"/>
</dbReference>
<evidence type="ECO:0000259" key="3">
    <source>
        <dbReference type="PROSITE" id="PS51000"/>
    </source>
</evidence>
<keyword evidence="2" id="KW-0804">Transcription</keyword>
<dbReference type="InterPro" id="IPR036388">
    <property type="entry name" value="WH-like_DNA-bd_sf"/>
</dbReference>
<gene>
    <name evidence="4" type="ORF">H4K34_07275</name>
</gene>
<dbReference type="PANTHER" id="PTHR34580:SF1">
    <property type="entry name" value="PROTEIN PAFC"/>
    <property type="match status" value="1"/>
</dbReference>
<dbReference type="KEGG" id="chyd:H4K34_07275"/>
<evidence type="ECO:0000313" key="4">
    <source>
        <dbReference type="EMBL" id="QNR25635.1"/>
    </source>
</evidence>
<reference evidence="4 5" key="1">
    <citation type="submission" date="2020-08" db="EMBL/GenBank/DDBJ databases">
        <title>Croceimicrobium hydrocarbonivorans gen. nov., sp. nov., a novel marine bacterium isolated from a bacterial consortium that degrades polyethylene terephthalate.</title>
        <authorList>
            <person name="Liu R."/>
        </authorList>
    </citation>
    <scope>NUCLEOTIDE SEQUENCE [LARGE SCALE GENOMIC DNA]</scope>
    <source>
        <strain evidence="4 5">A20-9</strain>
    </source>
</reference>
<dbReference type="SMART" id="SM00420">
    <property type="entry name" value="HTH_DEOR"/>
    <property type="match status" value="1"/>
</dbReference>
<proteinExistence type="predicted"/>
<dbReference type="InterPro" id="IPR013196">
    <property type="entry name" value="HTH_11"/>
</dbReference>